<comment type="similarity">
    <text evidence="1">Belongs to the sigma-70 factor family. ECF subfamily.</text>
</comment>
<dbReference type="Gene3D" id="1.10.1740.10">
    <property type="match status" value="1"/>
</dbReference>
<dbReference type="GO" id="GO:0016987">
    <property type="term" value="F:sigma factor activity"/>
    <property type="evidence" value="ECO:0007669"/>
    <property type="project" value="UniProtKB-KW"/>
</dbReference>
<reference evidence="8" key="1">
    <citation type="submission" date="2024-06" db="EMBL/GenBank/DDBJ databases">
        <title>Kribbella sp. strain HUAS MG21 genome sequences.</title>
        <authorList>
            <person name="Mo P."/>
        </authorList>
    </citation>
    <scope>NUCLEOTIDE SEQUENCE</scope>
    <source>
        <strain evidence="8">HUAS MG21</strain>
    </source>
</reference>
<dbReference type="PANTHER" id="PTHR43133:SF8">
    <property type="entry name" value="RNA POLYMERASE SIGMA FACTOR HI_1459-RELATED"/>
    <property type="match status" value="1"/>
</dbReference>
<dbReference type="Pfam" id="PF04542">
    <property type="entry name" value="Sigma70_r2"/>
    <property type="match status" value="1"/>
</dbReference>
<gene>
    <name evidence="8" type="ORF">ABN611_10555</name>
</gene>
<evidence type="ECO:0000256" key="1">
    <source>
        <dbReference type="ARBA" id="ARBA00010641"/>
    </source>
</evidence>
<keyword evidence="2" id="KW-0805">Transcription regulation</keyword>
<dbReference type="NCBIfam" id="TIGR02937">
    <property type="entry name" value="sigma70-ECF"/>
    <property type="match status" value="1"/>
</dbReference>
<dbReference type="InterPro" id="IPR013324">
    <property type="entry name" value="RNA_pol_sigma_r3/r4-like"/>
</dbReference>
<dbReference type="Pfam" id="PF08281">
    <property type="entry name" value="Sigma70_r4_2"/>
    <property type="match status" value="1"/>
</dbReference>
<dbReference type="SUPFAM" id="SSF88946">
    <property type="entry name" value="Sigma2 domain of RNA polymerase sigma factors"/>
    <property type="match status" value="1"/>
</dbReference>
<dbReference type="SUPFAM" id="SSF88659">
    <property type="entry name" value="Sigma3 and sigma4 domains of RNA polymerase sigma factors"/>
    <property type="match status" value="1"/>
</dbReference>
<evidence type="ECO:0000256" key="3">
    <source>
        <dbReference type="ARBA" id="ARBA00023082"/>
    </source>
</evidence>
<dbReference type="InterPro" id="IPR013325">
    <property type="entry name" value="RNA_pol_sigma_r2"/>
</dbReference>
<feature type="domain" description="RNA polymerase sigma factor 70 region 4 type 2" evidence="7">
    <location>
        <begin position="107"/>
        <end position="157"/>
    </location>
</feature>
<feature type="domain" description="RNA polymerase sigma-70 region 2" evidence="6">
    <location>
        <begin position="10"/>
        <end position="76"/>
    </location>
</feature>
<dbReference type="InterPro" id="IPR013249">
    <property type="entry name" value="RNA_pol_sigma70_r4_t2"/>
</dbReference>
<accession>A0AAU7TJA9</accession>
<dbReference type="GO" id="GO:0006352">
    <property type="term" value="P:DNA-templated transcription initiation"/>
    <property type="evidence" value="ECO:0007669"/>
    <property type="project" value="InterPro"/>
</dbReference>
<dbReference type="InterPro" id="IPR007627">
    <property type="entry name" value="RNA_pol_sigma70_r2"/>
</dbReference>
<dbReference type="Gene3D" id="1.10.10.10">
    <property type="entry name" value="Winged helix-like DNA-binding domain superfamily/Winged helix DNA-binding domain"/>
    <property type="match status" value="1"/>
</dbReference>
<name>A0AAU7TJA9_9ACTN</name>
<dbReference type="InterPro" id="IPR039425">
    <property type="entry name" value="RNA_pol_sigma-70-like"/>
</dbReference>
<evidence type="ECO:0000256" key="4">
    <source>
        <dbReference type="ARBA" id="ARBA00023125"/>
    </source>
</evidence>
<keyword evidence="3" id="KW-0731">Sigma factor</keyword>
<evidence type="ECO:0000259" key="6">
    <source>
        <dbReference type="Pfam" id="PF04542"/>
    </source>
</evidence>
<dbReference type="EMBL" id="CP158165">
    <property type="protein sequence ID" value="XBV26845.1"/>
    <property type="molecule type" value="Genomic_DNA"/>
</dbReference>
<dbReference type="AlphaFoldDB" id="A0AAU7TJA9"/>
<dbReference type="PANTHER" id="PTHR43133">
    <property type="entry name" value="RNA POLYMERASE ECF-TYPE SIGMA FACTO"/>
    <property type="match status" value="1"/>
</dbReference>
<dbReference type="RefSeq" id="WP_350279640.1">
    <property type="nucleotide sequence ID" value="NZ_CP158165.1"/>
</dbReference>
<evidence type="ECO:0000259" key="7">
    <source>
        <dbReference type="Pfam" id="PF08281"/>
    </source>
</evidence>
<evidence type="ECO:0000313" key="8">
    <source>
        <dbReference type="EMBL" id="XBV26845.1"/>
    </source>
</evidence>
<sequence length="175" mass="19464">MFDEEWFAEFYRRRYPAILAYGVRRVGPEAARDLAAEVFLVVWRRGLQLPEAEELPWLYTTARKIAANHLRSRDRRTALTRRVAAVLAAGVAEQLDPMTSVDAGVDVRAALATLAPKDQEALLLVEWEGLDQATAAEVVGCRPGTFKVRLHRARKRLAAALGEPASASRLVRTNS</sequence>
<keyword evidence="5" id="KW-0804">Transcription</keyword>
<organism evidence="8">
    <name type="scientific">Kribbella sp. HUAS MG21</name>
    <dbReference type="NCBI Taxonomy" id="3160966"/>
    <lineage>
        <taxon>Bacteria</taxon>
        <taxon>Bacillati</taxon>
        <taxon>Actinomycetota</taxon>
        <taxon>Actinomycetes</taxon>
        <taxon>Propionibacteriales</taxon>
        <taxon>Kribbellaceae</taxon>
        <taxon>Kribbella</taxon>
    </lineage>
</organism>
<protein>
    <submittedName>
        <fullName evidence="8">RNA polymerase sigma factor</fullName>
    </submittedName>
</protein>
<evidence type="ECO:0000256" key="2">
    <source>
        <dbReference type="ARBA" id="ARBA00023015"/>
    </source>
</evidence>
<proteinExistence type="inferred from homology"/>
<dbReference type="InterPro" id="IPR014284">
    <property type="entry name" value="RNA_pol_sigma-70_dom"/>
</dbReference>
<evidence type="ECO:0000256" key="5">
    <source>
        <dbReference type="ARBA" id="ARBA00023163"/>
    </source>
</evidence>
<dbReference type="GO" id="GO:0003677">
    <property type="term" value="F:DNA binding"/>
    <property type="evidence" value="ECO:0007669"/>
    <property type="project" value="UniProtKB-KW"/>
</dbReference>
<keyword evidence="4" id="KW-0238">DNA-binding</keyword>
<dbReference type="InterPro" id="IPR036388">
    <property type="entry name" value="WH-like_DNA-bd_sf"/>
</dbReference>